<dbReference type="GeneID" id="18926718"/>
<dbReference type="InParanoid" id="F4RL71"/>
<dbReference type="EMBL" id="GL883106">
    <property type="protein sequence ID" value="EGG06855.1"/>
    <property type="molecule type" value="Genomic_DNA"/>
</dbReference>
<evidence type="ECO:0000256" key="1">
    <source>
        <dbReference type="SAM" id="SignalP"/>
    </source>
</evidence>
<evidence type="ECO:0000313" key="3">
    <source>
        <dbReference type="Proteomes" id="UP000001072"/>
    </source>
</evidence>
<dbReference type="HOGENOM" id="CLU_1759212_0_0_1"/>
<evidence type="ECO:0000313" key="2">
    <source>
        <dbReference type="EMBL" id="EGG06855.1"/>
    </source>
</evidence>
<dbReference type="KEGG" id="mlr:MELLADRAFT_124287"/>
<dbReference type="Proteomes" id="UP000001072">
    <property type="component" value="Unassembled WGS sequence"/>
</dbReference>
<accession>F4RL71</accession>
<dbReference type="VEuPathDB" id="FungiDB:MELLADRAFT_124287"/>
<dbReference type="OrthoDB" id="2512744at2759"/>
<dbReference type="AlphaFoldDB" id="F4RL71"/>
<name>F4RL71_MELLP</name>
<organism evidence="3">
    <name type="scientific">Melampsora larici-populina (strain 98AG31 / pathotype 3-4-7)</name>
    <name type="common">Poplar leaf rust fungus</name>
    <dbReference type="NCBI Taxonomy" id="747676"/>
    <lineage>
        <taxon>Eukaryota</taxon>
        <taxon>Fungi</taxon>
        <taxon>Dikarya</taxon>
        <taxon>Basidiomycota</taxon>
        <taxon>Pucciniomycotina</taxon>
        <taxon>Pucciniomycetes</taxon>
        <taxon>Pucciniales</taxon>
        <taxon>Melampsoraceae</taxon>
        <taxon>Melampsora</taxon>
    </lineage>
</organism>
<reference evidence="3" key="1">
    <citation type="journal article" date="2011" name="Proc. Natl. Acad. Sci. U.S.A.">
        <title>Obligate biotrophy features unraveled by the genomic analysis of rust fungi.</title>
        <authorList>
            <person name="Duplessis S."/>
            <person name="Cuomo C.A."/>
            <person name="Lin Y.-C."/>
            <person name="Aerts A."/>
            <person name="Tisserant E."/>
            <person name="Veneault-Fourrey C."/>
            <person name="Joly D.L."/>
            <person name="Hacquard S."/>
            <person name="Amselem J."/>
            <person name="Cantarel B.L."/>
            <person name="Chiu R."/>
            <person name="Coutinho P.M."/>
            <person name="Feau N."/>
            <person name="Field M."/>
            <person name="Frey P."/>
            <person name="Gelhaye E."/>
            <person name="Goldberg J."/>
            <person name="Grabherr M.G."/>
            <person name="Kodira C.D."/>
            <person name="Kohler A."/>
            <person name="Kuees U."/>
            <person name="Lindquist E.A."/>
            <person name="Lucas S.M."/>
            <person name="Mago R."/>
            <person name="Mauceli E."/>
            <person name="Morin E."/>
            <person name="Murat C."/>
            <person name="Pangilinan J.L."/>
            <person name="Park R."/>
            <person name="Pearson M."/>
            <person name="Quesneville H."/>
            <person name="Rouhier N."/>
            <person name="Sakthikumar S."/>
            <person name="Salamov A.A."/>
            <person name="Schmutz J."/>
            <person name="Selles B."/>
            <person name="Shapiro H."/>
            <person name="Tanguay P."/>
            <person name="Tuskan G.A."/>
            <person name="Henrissat B."/>
            <person name="Van de Peer Y."/>
            <person name="Rouze P."/>
            <person name="Ellis J.G."/>
            <person name="Dodds P.N."/>
            <person name="Schein J.E."/>
            <person name="Zhong S."/>
            <person name="Hamelin R.C."/>
            <person name="Grigoriev I.V."/>
            <person name="Szabo L.J."/>
            <person name="Martin F."/>
        </authorList>
    </citation>
    <scope>NUCLEOTIDE SEQUENCE [LARGE SCALE GENOMIC DNA]</scope>
    <source>
        <strain evidence="3">98AG31 / pathotype 3-4-7</strain>
    </source>
</reference>
<feature type="signal peptide" evidence="1">
    <location>
        <begin position="1"/>
        <end position="20"/>
    </location>
</feature>
<keyword evidence="1" id="KW-0732">Signal</keyword>
<feature type="chain" id="PRO_5003315238" evidence="1">
    <location>
        <begin position="21"/>
        <end position="148"/>
    </location>
</feature>
<proteinExistence type="predicted"/>
<dbReference type="RefSeq" id="XP_007409815.1">
    <property type="nucleotide sequence ID" value="XM_007409753.1"/>
</dbReference>
<keyword evidence="3" id="KW-1185">Reference proteome</keyword>
<gene>
    <name evidence="2" type="ORF">MELLADRAFT_124287</name>
</gene>
<protein>
    <submittedName>
        <fullName evidence="2">Secreted protein</fullName>
    </submittedName>
</protein>
<sequence>MLSLVKVLVSLVAFTYSVSATSVAAPTCTSSNSVIPDDCRSALASFLETDGLIIEDTPSDQKSCHDCQVFIESANKVDNLRFSGEGAREALQLILNKCSNGYGTVAIPELPVPGTTTVPAIISIEKGSGSQCEFLTVSVGKIPTAPPR</sequence>